<dbReference type="PRINTS" id="PR00455">
    <property type="entry name" value="HTHTETR"/>
</dbReference>
<dbReference type="SUPFAM" id="SSF46689">
    <property type="entry name" value="Homeodomain-like"/>
    <property type="match status" value="1"/>
</dbReference>
<dbReference type="InterPro" id="IPR050109">
    <property type="entry name" value="HTH-type_TetR-like_transc_reg"/>
</dbReference>
<dbReference type="RefSeq" id="WP_134758569.1">
    <property type="nucleotide sequence ID" value="NZ_CP038151.1"/>
</dbReference>
<evidence type="ECO:0000256" key="3">
    <source>
        <dbReference type="SAM" id="MobiDB-lite"/>
    </source>
</evidence>
<name>A0A4V1B0K2_9BURK</name>
<dbReference type="AlphaFoldDB" id="A0A4V1B0K2"/>
<protein>
    <submittedName>
        <fullName evidence="5">TetR/AcrR family transcriptional regulator</fullName>
    </submittedName>
</protein>
<reference evidence="5 6" key="1">
    <citation type="submission" date="2019-03" db="EMBL/GenBank/DDBJ databases">
        <title>Paraburkholderia sp. 7MH5, isolated from subtropical forest soil.</title>
        <authorList>
            <person name="Gao Z.-H."/>
            <person name="Qiu L.-H."/>
        </authorList>
    </citation>
    <scope>NUCLEOTIDE SEQUENCE [LARGE SCALE GENOMIC DNA]</scope>
    <source>
        <strain evidence="5 6">7MH5</strain>
    </source>
</reference>
<evidence type="ECO:0000259" key="4">
    <source>
        <dbReference type="PROSITE" id="PS50977"/>
    </source>
</evidence>
<feature type="region of interest" description="Disordered" evidence="3">
    <location>
        <begin position="1"/>
        <end position="22"/>
    </location>
</feature>
<dbReference type="Pfam" id="PF14246">
    <property type="entry name" value="TetR_C_7"/>
    <property type="match status" value="1"/>
</dbReference>
<evidence type="ECO:0000256" key="1">
    <source>
        <dbReference type="ARBA" id="ARBA00023125"/>
    </source>
</evidence>
<dbReference type="Gene3D" id="1.10.357.10">
    <property type="entry name" value="Tetracycline Repressor, domain 2"/>
    <property type="match status" value="1"/>
</dbReference>
<dbReference type="GO" id="GO:0000976">
    <property type="term" value="F:transcription cis-regulatory region binding"/>
    <property type="evidence" value="ECO:0007669"/>
    <property type="project" value="TreeGrafter"/>
</dbReference>
<dbReference type="PANTHER" id="PTHR30055">
    <property type="entry name" value="HTH-TYPE TRANSCRIPTIONAL REGULATOR RUTR"/>
    <property type="match status" value="1"/>
</dbReference>
<evidence type="ECO:0000256" key="2">
    <source>
        <dbReference type="PROSITE-ProRule" id="PRU00335"/>
    </source>
</evidence>
<dbReference type="SUPFAM" id="SSF48498">
    <property type="entry name" value="Tetracyclin repressor-like, C-terminal domain"/>
    <property type="match status" value="1"/>
</dbReference>
<dbReference type="InterPro" id="IPR009057">
    <property type="entry name" value="Homeodomain-like_sf"/>
</dbReference>
<dbReference type="PROSITE" id="PS50977">
    <property type="entry name" value="HTH_TETR_2"/>
    <property type="match status" value="1"/>
</dbReference>
<evidence type="ECO:0000313" key="5">
    <source>
        <dbReference type="EMBL" id="QBR03063.1"/>
    </source>
</evidence>
<dbReference type="Pfam" id="PF00440">
    <property type="entry name" value="TetR_N"/>
    <property type="match status" value="1"/>
</dbReference>
<dbReference type="KEGG" id="ppai:E1956_38460"/>
<evidence type="ECO:0000313" key="6">
    <source>
        <dbReference type="Proteomes" id="UP000295727"/>
    </source>
</evidence>
<keyword evidence="6" id="KW-1185">Reference proteome</keyword>
<feature type="domain" description="HTH tetR-type" evidence="4">
    <location>
        <begin position="26"/>
        <end position="86"/>
    </location>
</feature>
<keyword evidence="1 2" id="KW-0238">DNA-binding</keyword>
<feature type="DNA-binding region" description="H-T-H motif" evidence="2">
    <location>
        <begin position="49"/>
        <end position="68"/>
    </location>
</feature>
<sequence>MVTSAARTKTFAPPPSASPDGAAVQSEKARLVLAGARAVFLANGYGAATTDMIQQAAGVSKSTVYSHYPNKETLFIAVVEAECERFLQTIRKCEFSEKRLEDNLSAIAHGYLDLLLSPDGMALYRAVVSEAPRFPELGRRFYVAGPSAMINAVEDALEAAEFRGDVDLGGIGRNSAATLFVSMVRGDAQMQCLTHPESPASAVQRDRWAKDAVTAFLRAFQKAPK</sequence>
<dbReference type="InterPro" id="IPR036271">
    <property type="entry name" value="Tet_transcr_reg_TetR-rel_C_sf"/>
</dbReference>
<organism evidence="5 6">
    <name type="scientific">Paraburkholderia pallida</name>
    <dbReference type="NCBI Taxonomy" id="2547399"/>
    <lineage>
        <taxon>Bacteria</taxon>
        <taxon>Pseudomonadati</taxon>
        <taxon>Pseudomonadota</taxon>
        <taxon>Betaproteobacteria</taxon>
        <taxon>Burkholderiales</taxon>
        <taxon>Burkholderiaceae</taxon>
        <taxon>Paraburkholderia</taxon>
    </lineage>
</organism>
<accession>A0A4V1B0K2</accession>
<dbReference type="PANTHER" id="PTHR30055:SF146">
    <property type="entry name" value="HTH-TYPE TRANSCRIPTIONAL DUAL REGULATOR CECR"/>
    <property type="match status" value="1"/>
</dbReference>
<dbReference type="OrthoDB" id="5293507at2"/>
<proteinExistence type="predicted"/>
<dbReference type="Gene3D" id="1.10.10.60">
    <property type="entry name" value="Homeodomain-like"/>
    <property type="match status" value="1"/>
</dbReference>
<dbReference type="Proteomes" id="UP000295727">
    <property type="component" value="Chromosome 4"/>
</dbReference>
<dbReference type="InterPro" id="IPR039536">
    <property type="entry name" value="TetR_C_Proteobacteria"/>
</dbReference>
<dbReference type="InterPro" id="IPR001647">
    <property type="entry name" value="HTH_TetR"/>
</dbReference>
<dbReference type="GO" id="GO:0003700">
    <property type="term" value="F:DNA-binding transcription factor activity"/>
    <property type="evidence" value="ECO:0007669"/>
    <property type="project" value="TreeGrafter"/>
</dbReference>
<gene>
    <name evidence="5" type="ORF">E1956_38460</name>
</gene>
<dbReference type="EMBL" id="CP038151">
    <property type="protein sequence ID" value="QBR03063.1"/>
    <property type="molecule type" value="Genomic_DNA"/>
</dbReference>